<proteinExistence type="predicted"/>
<feature type="signal peptide" evidence="1">
    <location>
        <begin position="1"/>
        <end position="19"/>
    </location>
</feature>
<dbReference type="Proteomes" id="UP000324222">
    <property type="component" value="Unassembled WGS sequence"/>
</dbReference>
<evidence type="ECO:0000313" key="3">
    <source>
        <dbReference type="Proteomes" id="UP000324222"/>
    </source>
</evidence>
<protein>
    <recommendedName>
        <fullName evidence="4">Secreted protein</fullName>
    </recommendedName>
</protein>
<name>A0A5B7J524_PORTR</name>
<keyword evidence="1" id="KW-0732">Signal</keyword>
<gene>
    <name evidence="2" type="ORF">E2C01_088033</name>
</gene>
<evidence type="ECO:0000313" key="2">
    <source>
        <dbReference type="EMBL" id="MPC92921.1"/>
    </source>
</evidence>
<dbReference type="AlphaFoldDB" id="A0A5B7J524"/>
<feature type="chain" id="PRO_5022992803" description="Secreted protein" evidence="1">
    <location>
        <begin position="20"/>
        <end position="116"/>
    </location>
</feature>
<sequence length="116" mass="13427">MNQFYIGYWLYFMLPLAASKQTRLDRYLEEKRARCQNHETCKTRTSVHLTQRSPGPVLPVTQFLSRLHQVYALRLSYPSPISTLHLSSVSCLQLLFPPSASRLPHLPGKFQHRICG</sequence>
<organism evidence="2 3">
    <name type="scientific">Portunus trituberculatus</name>
    <name type="common">Swimming crab</name>
    <name type="synonym">Neptunus trituberculatus</name>
    <dbReference type="NCBI Taxonomy" id="210409"/>
    <lineage>
        <taxon>Eukaryota</taxon>
        <taxon>Metazoa</taxon>
        <taxon>Ecdysozoa</taxon>
        <taxon>Arthropoda</taxon>
        <taxon>Crustacea</taxon>
        <taxon>Multicrustacea</taxon>
        <taxon>Malacostraca</taxon>
        <taxon>Eumalacostraca</taxon>
        <taxon>Eucarida</taxon>
        <taxon>Decapoda</taxon>
        <taxon>Pleocyemata</taxon>
        <taxon>Brachyura</taxon>
        <taxon>Eubrachyura</taxon>
        <taxon>Portunoidea</taxon>
        <taxon>Portunidae</taxon>
        <taxon>Portuninae</taxon>
        <taxon>Portunus</taxon>
    </lineage>
</organism>
<evidence type="ECO:0008006" key="4">
    <source>
        <dbReference type="Google" id="ProtNLM"/>
    </source>
</evidence>
<keyword evidence="3" id="KW-1185">Reference proteome</keyword>
<accession>A0A5B7J524</accession>
<reference evidence="2 3" key="1">
    <citation type="submission" date="2019-05" db="EMBL/GenBank/DDBJ databases">
        <title>Another draft genome of Portunus trituberculatus and its Hox gene families provides insights of decapod evolution.</title>
        <authorList>
            <person name="Jeong J.-H."/>
            <person name="Song I."/>
            <person name="Kim S."/>
            <person name="Choi T."/>
            <person name="Kim D."/>
            <person name="Ryu S."/>
            <person name="Kim W."/>
        </authorList>
    </citation>
    <scope>NUCLEOTIDE SEQUENCE [LARGE SCALE GENOMIC DNA]</scope>
    <source>
        <tissue evidence="2">Muscle</tissue>
    </source>
</reference>
<dbReference type="EMBL" id="VSRR010093008">
    <property type="protein sequence ID" value="MPC92921.1"/>
    <property type="molecule type" value="Genomic_DNA"/>
</dbReference>
<evidence type="ECO:0000256" key="1">
    <source>
        <dbReference type="SAM" id="SignalP"/>
    </source>
</evidence>
<comment type="caution">
    <text evidence="2">The sequence shown here is derived from an EMBL/GenBank/DDBJ whole genome shotgun (WGS) entry which is preliminary data.</text>
</comment>